<dbReference type="Pfam" id="PF00903">
    <property type="entry name" value="Glyoxalase"/>
    <property type="match status" value="1"/>
</dbReference>
<accession>A0A379K618</accession>
<dbReference type="InterPro" id="IPR004360">
    <property type="entry name" value="Glyas_Fos-R_dOase_dom"/>
</dbReference>
<keyword evidence="2" id="KW-0560">Oxidoreductase</keyword>
<evidence type="ECO:0000313" key="3">
    <source>
        <dbReference type="Proteomes" id="UP000254084"/>
    </source>
</evidence>
<dbReference type="InterPro" id="IPR029068">
    <property type="entry name" value="Glyas_Bleomycin-R_OHBP_Dase"/>
</dbReference>
<dbReference type="SUPFAM" id="SSF54593">
    <property type="entry name" value="Glyoxalase/Bleomycin resistance protein/Dihydroxybiphenyl dioxygenase"/>
    <property type="match status" value="1"/>
</dbReference>
<feature type="domain" description="VOC" evidence="1">
    <location>
        <begin position="1"/>
        <end position="92"/>
    </location>
</feature>
<dbReference type="AlphaFoldDB" id="A0A379K618"/>
<sequence length="105" mass="11755">MQLLHRANENLVYLTCGNDNLSLGRAYTESHGVALVDHYGFIVDSVEELDAWYQYLKAQGVTLLDRPFDHGDGARSFHLLEPAGNKVQPLYHPAISGQRFSPART</sequence>
<protein>
    <submittedName>
        <fullName evidence="2">Glyoxalase/bleomycin resistance protein/dioxygenase</fullName>
    </submittedName>
</protein>
<dbReference type="Gene3D" id="3.10.180.10">
    <property type="entry name" value="2,3-Dihydroxybiphenyl 1,2-Dioxygenase, domain 1"/>
    <property type="match status" value="1"/>
</dbReference>
<evidence type="ECO:0000259" key="1">
    <source>
        <dbReference type="PROSITE" id="PS51819"/>
    </source>
</evidence>
<name>A0A379K618_ECTOL</name>
<dbReference type="CDD" id="cd06587">
    <property type="entry name" value="VOC"/>
    <property type="match status" value="1"/>
</dbReference>
<dbReference type="InterPro" id="IPR037523">
    <property type="entry name" value="VOC_core"/>
</dbReference>
<dbReference type="GO" id="GO:0051213">
    <property type="term" value="F:dioxygenase activity"/>
    <property type="evidence" value="ECO:0007669"/>
    <property type="project" value="UniProtKB-KW"/>
</dbReference>
<dbReference type="PROSITE" id="PS51819">
    <property type="entry name" value="VOC"/>
    <property type="match status" value="1"/>
</dbReference>
<keyword evidence="2" id="KW-0223">Dioxygenase</keyword>
<evidence type="ECO:0000313" key="2">
    <source>
        <dbReference type="EMBL" id="SUD59561.1"/>
    </source>
</evidence>
<organism evidence="2 3">
    <name type="scientific">Ectopseudomonas oleovorans</name>
    <name type="common">Pseudomonas oleovorans</name>
    <dbReference type="NCBI Taxonomy" id="301"/>
    <lineage>
        <taxon>Bacteria</taxon>
        <taxon>Pseudomonadati</taxon>
        <taxon>Pseudomonadota</taxon>
        <taxon>Gammaproteobacteria</taxon>
        <taxon>Pseudomonadales</taxon>
        <taxon>Pseudomonadaceae</taxon>
        <taxon>Ectopseudomonas</taxon>
    </lineage>
</organism>
<dbReference type="Proteomes" id="UP000254084">
    <property type="component" value="Unassembled WGS sequence"/>
</dbReference>
<dbReference type="EMBL" id="UGUW01000004">
    <property type="protein sequence ID" value="SUD59561.1"/>
    <property type="molecule type" value="Genomic_DNA"/>
</dbReference>
<reference evidence="2 3" key="1">
    <citation type="submission" date="2018-06" db="EMBL/GenBank/DDBJ databases">
        <authorList>
            <consortium name="Pathogen Informatics"/>
            <person name="Doyle S."/>
        </authorList>
    </citation>
    <scope>NUCLEOTIDE SEQUENCE [LARGE SCALE GENOMIC DNA]</scope>
    <source>
        <strain evidence="2 3">NCTC10860</strain>
    </source>
</reference>
<proteinExistence type="predicted"/>
<gene>
    <name evidence="2" type="ORF">NCTC10860_01848</name>
</gene>